<evidence type="ECO:0000256" key="1">
    <source>
        <dbReference type="ARBA" id="ARBA00004251"/>
    </source>
</evidence>
<comment type="subcellular location">
    <subcellularLocation>
        <location evidence="1">Cell membrane</location>
        <topology evidence="1">Single-pass type I membrane protein</topology>
    </subcellularLocation>
</comment>
<dbReference type="Ensembl" id="ENSCPBT00000027461.1">
    <property type="protein sequence ID" value="ENSCPBP00000023315.1"/>
    <property type="gene ID" value="ENSCPBG00000016642.1"/>
</dbReference>
<evidence type="ECO:0000256" key="4">
    <source>
        <dbReference type="ARBA" id="ARBA00022475"/>
    </source>
</evidence>
<keyword evidence="15" id="KW-1185">Reference proteome</keyword>
<reference evidence="14" key="1">
    <citation type="submission" date="2025-08" db="UniProtKB">
        <authorList>
            <consortium name="Ensembl"/>
        </authorList>
    </citation>
    <scope>IDENTIFICATION</scope>
</reference>
<evidence type="ECO:0000256" key="3">
    <source>
        <dbReference type="ARBA" id="ARBA00022448"/>
    </source>
</evidence>
<dbReference type="GO" id="GO:0006886">
    <property type="term" value="P:intracellular protein transport"/>
    <property type="evidence" value="ECO:0007669"/>
    <property type="project" value="InterPro"/>
</dbReference>
<evidence type="ECO:0000313" key="15">
    <source>
        <dbReference type="Proteomes" id="UP000694380"/>
    </source>
</evidence>
<dbReference type="PANTHER" id="PTHR14076">
    <property type="entry name" value="RECEPTOR ACTIVITY MODIFYING PROTEIN RAMP"/>
    <property type="match status" value="1"/>
</dbReference>
<dbReference type="AlphaFoldDB" id="A0A8C3P8C3"/>
<evidence type="ECO:0000256" key="11">
    <source>
        <dbReference type="ARBA" id="ARBA00023180"/>
    </source>
</evidence>
<gene>
    <name evidence="14" type="primary">RAMP3</name>
</gene>
<evidence type="ECO:0000256" key="8">
    <source>
        <dbReference type="ARBA" id="ARBA00023136"/>
    </source>
</evidence>
<dbReference type="GO" id="GO:0009986">
    <property type="term" value="C:cell surface"/>
    <property type="evidence" value="ECO:0007669"/>
    <property type="project" value="TreeGrafter"/>
</dbReference>
<dbReference type="GO" id="GO:0015026">
    <property type="term" value="F:coreceptor activity"/>
    <property type="evidence" value="ECO:0007669"/>
    <property type="project" value="InterPro"/>
</dbReference>
<dbReference type="GO" id="GO:0005886">
    <property type="term" value="C:plasma membrane"/>
    <property type="evidence" value="ECO:0007669"/>
    <property type="project" value="UniProtKB-SubCell"/>
</dbReference>
<keyword evidence="10" id="KW-0675">Receptor</keyword>
<keyword evidence="4" id="KW-1003">Cell membrane</keyword>
<protein>
    <recommendedName>
        <fullName evidence="12">Receptor activity-modifying protein 3</fullName>
    </recommendedName>
</protein>
<accession>A0A8C3P8C3</accession>
<keyword evidence="9" id="KW-1015">Disulfide bond</keyword>
<dbReference type="Gene3D" id="1.10.150.510">
    <property type="entry name" value="Receptor activity modifying family"/>
    <property type="match status" value="1"/>
</dbReference>
<dbReference type="GO" id="GO:0072659">
    <property type="term" value="P:protein localization to plasma membrane"/>
    <property type="evidence" value="ECO:0007669"/>
    <property type="project" value="TreeGrafter"/>
</dbReference>
<dbReference type="InterPro" id="IPR006985">
    <property type="entry name" value="RAMP"/>
</dbReference>
<evidence type="ECO:0000256" key="2">
    <source>
        <dbReference type="ARBA" id="ARBA00007087"/>
    </source>
</evidence>
<reference evidence="14" key="2">
    <citation type="submission" date="2025-09" db="UniProtKB">
        <authorList>
            <consortium name="Ensembl"/>
        </authorList>
    </citation>
    <scope>IDENTIFICATION</scope>
</reference>
<keyword evidence="3" id="KW-0813">Transport</keyword>
<dbReference type="Proteomes" id="UP000694380">
    <property type="component" value="Unplaced"/>
</dbReference>
<dbReference type="GO" id="GO:0043235">
    <property type="term" value="C:receptor complex"/>
    <property type="evidence" value="ECO:0007669"/>
    <property type="project" value="TreeGrafter"/>
</dbReference>
<evidence type="ECO:0000256" key="9">
    <source>
        <dbReference type="ARBA" id="ARBA00023157"/>
    </source>
</evidence>
<evidence type="ECO:0000256" key="12">
    <source>
        <dbReference type="ARBA" id="ARBA00041072"/>
    </source>
</evidence>
<keyword evidence="8 13" id="KW-0472">Membrane</keyword>
<keyword evidence="11" id="KW-0325">Glycoprotein</keyword>
<evidence type="ECO:0000256" key="7">
    <source>
        <dbReference type="ARBA" id="ARBA00022989"/>
    </source>
</evidence>
<keyword evidence="6" id="KW-0732">Signal</keyword>
<dbReference type="GO" id="GO:0031623">
    <property type="term" value="P:receptor internalization"/>
    <property type="evidence" value="ECO:0007669"/>
    <property type="project" value="TreeGrafter"/>
</dbReference>
<dbReference type="InterPro" id="IPR038126">
    <property type="entry name" value="RAMP_sf"/>
</dbReference>
<dbReference type="GeneTree" id="ENSGT00940000161026"/>
<dbReference type="Pfam" id="PF04901">
    <property type="entry name" value="RAMP"/>
    <property type="match status" value="1"/>
</dbReference>
<feature type="transmembrane region" description="Helical" evidence="13">
    <location>
        <begin position="52"/>
        <end position="73"/>
    </location>
</feature>
<dbReference type="GO" id="GO:0007186">
    <property type="term" value="P:G protein-coupled receptor signaling pathway"/>
    <property type="evidence" value="ECO:0007669"/>
    <property type="project" value="TreeGrafter"/>
</dbReference>
<evidence type="ECO:0000256" key="5">
    <source>
        <dbReference type="ARBA" id="ARBA00022692"/>
    </source>
</evidence>
<comment type="similarity">
    <text evidence="2">Belongs to the RAMP family.</text>
</comment>
<evidence type="ECO:0000256" key="13">
    <source>
        <dbReference type="SAM" id="Phobius"/>
    </source>
</evidence>
<proteinExistence type="inferred from homology"/>
<keyword evidence="7 13" id="KW-1133">Transmembrane helix</keyword>
<sequence>MKRGFLRGERVVDPRCVCWWLQTCRPLSSPCGRFPPEALSPGCSYCGMETHAFWLVQLFLFALWVNGLMTLGFTGAHQQVIVCNESLMLEKLPRCGKSFEEMMKKVDSKKWCNLTEFIPYYDNFSLCTEREAIAARCFWPNRLAQGFIIGIHKQFFSNCTSEKVHWEDPPDEILITLILIPVFLMVTMISLVVWCSKRSDILVMWKLMLLTARQFE</sequence>
<dbReference type="GO" id="GO:0008277">
    <property type="term" value="P:regulation of G protein-coupled receptor signaling pathway"/>
    <property type="evidence" value="ECO:0007669"/>
    <property type="project" value="InterPro"/>
</dbReference>
<evidence type="ECO:0000256" key="10">
    <source>
        <dbReference type="ARBA" id="ARBA00023170"/>
    </source>
</evidence>
<dbReference type="PANTHER" id="PTHR14076:SF2">
    <property type="entry name" value="RECEPTOR ACTIVITY-MODIFYING PROTEIN 3"/>
    <property type="match status" value="1"/>
</dbReference>
<dbReference type="GO" id="GO:0032870">
    <property type="term" value="P:cellular response to hormone stimulus"/>
    <property type="evidence" value="ECO:0007669"/>
    <property type="project" value="TreeGrafter"/>
</dbReference>
<evidence type="ECO:0000313" key="14">
    <source>
        <dbReference type="Ensembl" id="ENSCPBP00000023315.1"/>
    </source>
</evidence>
<evidence type="ECO:0000256" key="6">
    <source>
        <dbReference type="ARBA" id="ARBA00022729"/>
    </source>
</evidence>
<dbReference type="GO" id="GO:0006816">
    <property type="term" value="P:calcium ion transport"/>
    <property type="evidence" value="ECO:0007669"/>
    <property type="project" value="TreeGrafter"/>
</dbReference>
<name>A0A8C3P8C3_CHRPI</name>
<feature type="transmembrane region" description="Helical" evidence="13">
    <location>
        <begin position="173"/>
        <end position="196"/>
    </location>
</feature>
<organism evidence="14 15">
    <name type="scientific">Chrysemys picta bellii</name>
    <name type="common">Western painted turtle</name>
    <name type="synonym">Emys bellii</name>
    <dbReference type="NCBI Taxonomy" id="8478"/>
    <lineage>
        <taxon>Eukaryota</taxon>
        <taxon>Metazoa</taxon>
        <taxon>Chordata</taxon>
        <taxon>Craniata</taxon>
        <taxon>Vertebrata</taxon>
        <taxon>Euteleostomi</taxon>
        <taxon>Archelosauria</taxon>
        <taxon>Testudinata</taxon>
        <taxon>Testudines</taxon>
        <taxon>Cryptodira</taxon>
        <taxon>Durocryptodira</taxon>
        <taxon>Testudinoidea</taxon>
        <taxon>Emydidae</taxon>
        <taxon>Chrysemys</taxon>
    </lineage>
</organism>
<keyword evidence="5 13" id="KW-0812">Transmembrane</keyword>